<accession>A0ABQ4S5R1</accession>
<feature type="compositionally biased region" description="Polar residues" evidence="4">
    <location>
        <begin position="158"/>
        <end position="169"/>
    </location>
</feature>
<dbReference type="Pfam" id="PF13610">
    <property type="entry name" value="DDE_Tnp_IS240"/>
    <property type="match status" value="1"/>
</dbReference>
<keyword evidence="7" id="KW-1185">Reference proteome</keyword>
<sequence>MQPVSYARHQFPPEIIRHAVWLYLRFTLSYRDVEELLAERGIETTYESVRRWVLKFGPKFASNLRRLRPKPSSTWHLDEVVITIQGRRMYLWRAVDSEGEVLDLLVQPKRDTAAAVRLLRKLIKKQDCGPTLLVTDKLRSYAAAHRQLGLSLPHEQGLRQNNRAENSHQPVRRRERKMQGFPSAGSAQRFLSMHAAVQNTFYLQRHLITRPTLQLFRTEAVDAWQKATAAA</sequence>
<evidence type="ECO:0000259" key="5">
    <source>
        <dbReference type="Pfam" id="PF13610"/>
    </source>
</evidence>
<dbReference type="PANTHER" id="PTHR35528:SF3">
    <property type="entry name" value="BLL1675 PROTEIN"/>
    <property type="match status" value="1"/>
</dbReference>
<evidence type="ECO:0000256" key="4">
    <source>
        <dbReference type="SAM" id="MobiDB-lite"/>
    </source>
</evidence>
<dbReference type="Proteomes" id="UP001055125">
    <property type="component" value="Unassembled WGS sequence"/>
</dbReference>
<gene>
    <name evidence="6" type="ORF">OCOJLMKI_5067</name>
</gene>
<evidence type="ECO:0000256" key="1">
    <source>
        <dbReference type="ARBA" id="ARBA00022578"/>
    </source>
</evidence>
<keyword evidence="1" id="KW-0815">Transposition</keyword>
<evidence type="ECO:0000313" key="6">
    <source>
        <dbReference type="EMBL" id="GJD97828.1"/>
    </source>
</evidence>
<evidence type="ECO:0000313" key="7">
    <source>
        <dbReference type="Proteomes" id="UP001055125"/>
    </source>
</evidence>
<organism evidence="6 7">
    <name type="scientific">Methylobacterium iners</name>
    <dbReference type="NCBI Taxonomy" id="418707"/>
    <lineage>
        <taxon>Bacteria</taxon>
        <taxon>Pseudomonadati</taxon>
        <taxon>Pseudomonadota</taxon>
        <taxon>Alphaproteobacteria</taxon>
        <taxon>Hyphomicrobiales</taxon>
        <taxon>Methylobacteriaceae</taxon>
        <taxon>Methylobacterium</taxon>
    </lineage>
</organism>
<dbReference type="InterPro" id="IPR052183">
    <property type="entry name" value="IS_Transposase"/>
</dbReference>
<keyword evidence="2" id="KW-0238">DNA-binding</keyword>
<protein>
    <submittedName>
        <fullName evidence="6">IS6 family transposase ISApr5</fullName>
    </submittedName>
</protein>
<reference evidence="6" key="2">
    <citation type="submission" date="2021-08" db="EMBL/GenBank/DDBJ databases">
        <authorList>
            <person name="Tani A."/>
            <person name="Ola A."/>
            <person name="Ogura Y."/>
            <person name="Katsura K."/>
            <person name="Hayashi T."/>
        </authorList>
    </citation>
    <scope>NUCLEOTIDE SEQUENCE</scope>
    <source>
        <strain evidence="6">DSM 19015</strain>
    </source>
</reference>
<dbReference type="RefSeq" id="WP_238246866.1">
    <property type="nucleotide sequence ID" value="NZ_BPQP01000116.1"/>
</dbReference>
<reference evidence="6" key="1">
    <citation type="journal article" date="2021" name="Front. Microbiol.">
        <title>Comprehensive Comparative Genomics and Phenotyping of Methylobacterium Species.</title>
        <authorList>
            <person name="Alessa O."/>
            <person name="Ogura Y."/>
            <person name="Fujitani Y."/>
            <person name="Takami H."/>
            <person name="Hayashi T."/>
            <person name="Sahin N."/>
            <person name="Tani A."/>
        </authorList>
    </citation>
    <scope>NUCLEOTIDE SEQUENCE</scope>
    <source>
        <strain evidence="6">DSM 19015</strain>
    </source>
</reference>
<dbReference type="EMBL" id="BPQP01000116">
    <property type="protein sequence ID" value="GJD97828.1"/>
    <property type="molecule type" value="Genomic_DNA"/>
</dbReference>
<evidence type="ECO:0000256" key="3">
    <source>
        <dbReference type="ARBA" id="ARBA00023172"/>
    </source>
</evidence>
<proteinExistence type="predicted"/>
<keyword evidence="3" id="KW-0233">DNA recombination</keyword>
<dbReference type="NCBIfam" id="NF033587">
    <property type="entry name" value="transpos_IS6"/>
    <property type="match status" value="1"/>
</dbReference>
<evidence type="ECO:0000256" key="2">
    <source>
        <dbReference type="ARBA" id="ARBA00023125"/>
    </source>
</evidence>
<comment type="caution">
    <text evidence="6">The sequence shown here is derived from an EMBL/GenBank/DDBJ whole genome shotgun (WGS) entry which is preliminary data.</text>
</comment>
<dbReference type="PANTHER" id="PTHR35528">
    <property type="entry name" value="BLL1675 PROTEIN"/>
    <property type="match status" value="1"/>
</dbReference>
<name>A0ABQ4S5R1_9HYPH</name>
<dbReference type="InterPro" id="IPR032874">
    <property type="entry name" value="DDE_dom"/>
</dbReference>
<dbReference type="InterPro" id="IPR047930">
    <property type="entry name" value="Transpos_IS6"/>
</dbReference>
<feature type="domain" description="DDE" evidence="5">
    <location>
        <begin position="73"/>
        <end position="200"/>
    </location>
</feature>
<feature type="region of interest" description="Disordered" evidence="4">
    <location>
        <begin position="153"/>
        <end position="180"/>
    </location>
</feature>